<keyword evidence="2" id="KW-1185">Reference proteome</keyword>
<gene>
    <name evidence="1" type="ORF">LSH36_872g01047</name>
</gene>
<protein>
    <submittedName>
        <fullName evidence="1">Uncharacterized protein</fullName>
    </submittedName>
</protein>
<proteinExistence type="predicted"/>
<dbReference type="Proteomes" id="UP001208570">
    <property type="component" value="Unassembled WGS sequence"/>
</dbReference>
<dbReference type="AlphaFoldDB" id="A0AAD9IYX9"/>
<evidence type="ECO:0000313" key="1">
    <source>
        <dbReference type="EMBL" id="KAK2143162.1"/>
    </source>
</evidence>
<name>A0AAD9IYX9_9ANNE</name>
<accession>A0AAD9IYX9</accession>
<evidence type="ECO:0000313" key="2">
    <source>
        <dbReference type="Proteomes" id="UP001208570"/>
    </source>
</evidence>
<reference evidence="1" key="1">
    <citation type="journal article" date="2023" name="Mol. Biol. Evol.">
        <title>Third-Generation Sequencing Reveals the Adaptive Role of the Epigenome in Three Deep-Sea Polychaetes.</title>
        <authorList>
            <person name="Perez M."/>
            <person name="Aroh O."/>
            <person name="Sun Y."/>
            <person name="Lan Y."/>
            <person name="Juniper S.K."/>
            <person name="Young C.R."/>
            <person name="Angers B."/>
            <person name="Qian P.Y."/>
        </authorList>
    </citation>
    <scope>NUCLEOTIDE SEQUENCE</scope>
    <source>
        <strain evidence="1">P08H-3</strain>
    </source>
</reference>
<comment type="caution">
    <text evidence="1">The sequence shown here is derived from an EMBL/GenBank/DDBJ whole genome shotgun (WGS) entry which is preliminary data.</text>
</comment>
<organism evidence="1 2">
    <name type="scientific">Paralvinella palmiformis</name>
    <dbReference type="NCBI Taxonomy" id="53620"/>
    <lineage>
        <taxon>Eukaryota</taxon>
        <taxon>Metazoa</taxon>
        <taxon>Spiralia</taxon>
        <taxon>Lophotrochozoa</taxon>
        <taxon>Annelida</taxon>
        <taxon>Polychaeta</taxon>
        <taxon>Sedentaria</taxon>
        <taxon>Canalipalpata</taxon>
        <taxon>Terebellida</taxon>
        <taxon>Terebelliformia</taxon>
        <taxon>Alvinellidae</taxon>
        <taxon>Paralvinella</taxon>
    </lineage>
</organism>
<sequence>MIGVIATQVICFSRAKLPCRSSQKHGVVEDFVLCCVVLLAIIFEEGESWGRFRFRAPRIRVPRIRLPRIRLPRIRLPTKPIPRIPIPRIPIPRLPIPRLPIPRLPIPRLSSVISRIRIPCYLQPRLSSGVPLLRSMDRGLSSLPNDFRPPGDDPCSVIIPRSKWGAASIKASKPLEVPLTIVAMYSRGENCTTRVSCTEEAKSVCLIGKNTTGTMFDSFLSLIDCGKSRGMIARNMTEDGYVERP</sequence>
<dbReference type="EMBL" id="JAODUP010000872">
    <property type="protein sequence ID" value="KAK2143162.1"/>
    <property type="molecule type" value="Genomic_DNA"/>
</dbReference>